<sequence>MKSEQEVQDAARAIISFTDSYTQNRKREQNEQSKSNPSFVYIVSTLQSLENQIRNNYSRKSVIQIPKLLHSLAILVTLRLGTRLREEIDQQIFTIRHWSRECLRQIQFFGDEQDQTELVNIRYGRIMPILISTAGGVGEEQDEAIYNGLNHIQQFLRQLHKGRNEWKPYFQPLPLLFRRTEEQIEEEGASEEIEAQMKNSRYYGYIKICANLANDTTLNRFFHKS</sequence>
<dbReference type="Proteomes" id="UP000324800">
    <property type="component" value="Unassembled WGS sequence"/>
</dbReference>
<dbReference type="AlphaFoldDB" id="A0A5J4UDG9"/>
<comment type="caution">
    <text evidence="1">The sequence shown here is derived from an EMBL/GenBank/DDBJ whole genome shotgun (WGS) entry which is preliminary data.</text>
</comment>
<evidence type="ECO:0000313" key="1">
    <source>
        <dbReference type="EMBL" id="KAA6368250.1"/>
    </source>
</evidence>
<protein>
    <submittedName>
        <fullName evidence="1">Uncharacterized protein</fullName>
    </submittedName>
</protein>
<proteinExistence type="predicted"/>
<accession>A0A5J4UDG9</accession>
<reference evidence="1 2" key="1">
    <citation type="submission" date="2019-03" db="EMBL/GenBank/DDBJ databases">
        <title>Single cell metagenomics reveals metabolic interactions within the superorganism composed of flagellate Streblomastix strix and complex community of Bacteroidetes bacteria on its surface.</title>
        <authorList>
            <person name="Treitli S.C."/>
            <person name="Kolisko M."/>
            <person name="Husnik F."/>
            <person name="Keeling P."/>
            <person name="Hampl V."/>
        </authorList>
    </citation>
    <scope>NUCLEOTIDE SEQUENCE [LARGE SCALE GENOMIC DNA]</scope>
    <source>
        <strain evidence="1">ST1C</strain>
    </source>
</reference>
<organism evidence="1 2">
    <name type="scientific">Streblomastix strix</name>
    <dbReference type="NCBI Taxonomy" id="222440"/>
    <lineage>
        <taxon>Eukaryota</taxon>
        <taxon>Metamonada</taxon>
        <taxon>Preaxostyla</taxon>
        <taxon>Oxymonadida</taxon>
        <taxon>Streblomastigidae</taxon>
        <taxon>Streblomastix</taxon>
    </lineage>
</organism>
<gene>
    <name evidence="1" type="ORF">EZS28_036223</name>
</gene>
<evidence type="ECO:0000313" key="2">
    <source>
        <dbReference type="Proteomes" id="UP000324800"/>
    </source>
</evidence>
<dbReference type="EMBL" id="SNRW01017535">
    <property type="protein sequence ID" value="KAA6368250.1"/>
    <property type="molecule type" value="Genomic_DNA"/>
</dbReference>
<name>A0A5J4UDG9_9EUKA</name>